<gene>
    <name evidence="2" type="ORF">ACFR99_18020</name>
</gene>
<dbReference type="Pfam" id="PF13649">
    <property type="entry name" value="Methyltransf_25"/>
    <property type="match status" value="1"/>
</dbReference>
<dbReference type="CDD" id="cd02440">
    <property type="entry name" value="AdoMet_MTases"/>
    <property type="match status" value="1"/>
</dbReference>
<sequence length="225" mass="24566">MSAPASARVSNDAIVEVYDRIATPYDWVITHVDTGTRRRAIERLELGAGAIVLEIGCGPGHALGALAARVGPDGYVLGLDAAPGMLDRARRHVEQSDQADRIGLLLGDARALPVPADSVDAVLVEDTLELFSPVEIETVVAECARVLAADGRLGVVTMERSGVEDDPFVRVYEWLFEHLPGYDRIGCRPIYARQALAEGGFEIERRERRRRGYVWPAEILIARPA</sequence>
<feature type="domain" description="Methyltransferase" evidence="1">
    <location>
        <begin position="52"/>
        <end position="151"/>
    </location>
</feature>
<dbReference type="InterPro" id="IPR041698">
    <property type="entry name" value="Methyltransf_25"/>
</dbReference>
<dbReference type="GO" id="GO:0032259">
    <property type="term" value="P:methylation"/>
    <property type="evidence" value="ECO:0007669"/>
    <property type="project" value="UniProtKB-KW"/>
</dbReference>
<dbReference type="Gene3D" id="3.40.50.150">
    <property type="entry name" value="Vaccinia Virus protein VP39"/>
    <property type="match status" value="1"/>
</dbReference>
<dbReference type="EC" id="2.1.1.-" evidence="2"/>
<dbReference type="PANTHER" id="PTHR42912:SF80">
    <property type="entry name" value="METHYLTRANSFERASE DOMAIN-CONTAINING PROTEIN"/>
    <property type="match status" value="1"/>
</dbReference>
<evidence type="ECO:0000313" key="3">
    <source>
        <dbReference type="Proteomes" id="UP001597076"/>
    </source>
</evidence>
<organism evidence="2 3">
    <name type="scientific">Haloarchaeobius amylolyticus</name>
    <dbReference type="NCBI Taxonomy" id="1198296"/>
    <lineage>
        <taxon>Archaea</taxon>
        <taxon>Methanobacteriati</taxon>
        <taxon>Methanobacteriota</taxon>
        <taxon>Stenosarchaea group</taxon>
        <taxon>Halobacteria</taxon>
        <taxon>Halobacteriales</taxon>
        <taxon>Halorubellaceae</taxon>
        <taxon>Haloarchaeobius</taxon>
    </lineage>
</organism>
<dbReference type="RefSeq" id="WP_390290385.1">
    <property type="nucleotide sequence ID" value="NZ_JBHUDI010000011.1"/>
</dbReference>
<dbReference type="Proteomes" id="UP001597076">
    <property type="component" value="Unassembled WGS sequence"/>
</dbReference>
<dbReference type="InterPro" id="IPR050508">
    <property type="entry name" value="Methyltransf_Superfamily"/>
</dbReference>
<dbReference type="AlphaFoldDB" id="A0ABD6BK71"/>
<accession>A0ABD6BK71</accession>
<dbReference type="InterPro" id="IPR029063">
    <property type="entry name" value="SAM-dependent_MTases_sf"/>
</dbReference>
<keyword evidence="2" id="KW-0808">Transferase</keyword>
<dbReference type="EMBL" id="JBHUDI010000011">
    <property type="protein sequence ID" value="MFD1565437.1"/>
    <property type="molecule type" value="Genomic_DNA"/>
</dbReference>
<comment type="caution">
    <text evidence="2">The sequence shown here is derived from an EMBL/GenBank/DDBJ whole genome shotgun (WGS) entry which is preliminary data.</text>
</comment>
<proteinExistence type="predicted"/>
<protein>
    <submittedName>
        <fullName evidence="2">Class I SAM-dependent methyltransferase</fullName>
        <ecNumber evidence="2">2.1.1.-</ecNumber>
    </submittedName>
</protein>
<name>A0ABD6BK71_9EURY</name>
<keyword evidence="2" id="KW-0489">Methyltransferase</keyword>
<dbReference type="PANTHER" id="PTHR42912">
    <property type="entry name" value="METHYLTRANSFERASE"/>
    <property type="match status" value="1"/>
</dbReference>
<evidence type="ECO:0000313" key="2">
    <source>
        <dbReference type="EMBL" id="MFD1565437.1"/>
    </source>
</evidence>
<keyword evidence="3" id="KW-1185">Reference proteome</keyword>
<evidence type="ECO:0000259" key="1">
    <source>
        <dbReference type="Pfam" id="PF13649"/>
    </source>
</evidence>
<dbReference type="SUPFAM" id="SSF53335">
    <property type="entry name" value="S-adenosyl-L-methionine-dependent methyltransferases"/>
    <property type="match status" value="1"/>
</dbReference>
<dbReference type="GO" id="GO:0008168">
    <property type="term" value="F:methyltransferase activity"/>
    <property type="evidence" value="ECO:0007669"/>
    <property type="project" value="UniProtKB-KW"/>
</dbReference>
<reference evidence="2 3" key="1">
    <citation type="journal article" date="2019" name="Int. J. Syst. Evol. Microbiol.">
        <title>The Global Catalogue of Microorganisms (GCM) 10K type strain sequencing project: providing services to taxonomists for standard genome sequencing and annotation.</title>
        <authorList>
            <consortium name="The Broad Institute Genomics Platform"/>
            <consortium name="The Broad Institute Genome Sequencing Center for Infectious Disease"/>
            <person name="Wu L."/>
            <person name="Ma J."/>
        </authorList>
    </citation>
    <scope>NUCLEOTIDE SEQUENCE [LARGE SCALE GENOMIC DNA]</scope>
    <source>
        <strain evidence="2 3">CGMCC 1.12230</strain>
    </source>
</reference>